<comment type="caution">
    <text evidence="6">The sequence shown here is derived from an EMBL/GenBank/DDBJ whole genome shotgun (WGS) entry which is preliminary data.</text>
</comment>
<dbReference type="RefSeq" id="WP_185429037.1">
    <property type="nucleotide sequence ID" value="NZ_JAARRW010000002.1"/>
</dbReference>
<evidence type="ECO:0000256" key="4">
    <source>
        <dbReference type="ARBA" id="ARBA00023163"/>
    </source>
</evidence>
<dbReference type="InterPro" id="IPR036390">
    <property type="entry name" value="WH_DNA-bd_sf"/>
</dbReference>
<dbReference type="InterPro" id="IPR005119">
    <property type="entry name" value="LysR_subst-bd"/>
</dbReference>
<dbReference type="SUPFAM" id="SSF53850">
    <property type="entry name" value="Periplasmic binding protein-like II"/>
    <property type="match status" value="1"/>
</dbReference>
<organism evidence="6 7">
    <name type="scientific">Listeria booriae</name>
    <dbReference type="NCBI Taxonomy" id="1552123"/>
    <lineage>
        <taxon>Bacteria</taxon>
        <taxon>Bacillati</taxon>
        <taxon>Bacillota</taxon>
        <taxon>Bacilli</taxon>
        <taxon>Bacillales</taxon>
        <taxon>Listeriaceae</taxon>
        <taxon>Listeria</taxon>
    </lineage>
</organism>
<dbReference type="CDD" id="cd05466">
    <property type="entry name" value="PBP2_LTTR_substrate"/>
    <property type="match status" value="1"/>
</dbReference>
<sequence>MNFTYLTSFYFVVTKSSFSKAATFLGYSQGNISQHIRKLEDFYGTPLLFKRKQKVILTEAGKSVFEFSRKMLEQHDELQNKIKRNQQETIAIGTIDSISSSILMGYIRELKREMPAAKVKVSVDDEPALLEQLESGELDVIIIFDELLAPQPHFSHYYAEETFELVKRRSSNKNKNVLEMILTDAKCSYRKALLKKYRVEMNISVVMEVESTDTIKKMIASGTESTFLPKYLLSSWSSEEFERTPLALDQSFYVQCLFSPEKDHRVLAKFTDILLHDSYFQYQSWMRK</sequence>
<keyword evidence="3" id="KW-0238">DNA-binding</keyword>
<proteinExistence type="inferred from homology"/>
<evidence type="ECO:0000313" key="7">
    <source>
        <dbReference type="Proteomes" id="UP000541955"/>
    </source>
</evidence>
<dbReference type="Gene3D" id="3.40.190.10">
    <property type="entry name" value="Periplasmic binding protein-like II"/>
    <property type="match status" value="2"/>
</dbReference>
<dbReference type="PANTHER" id="PTHR30126">
    <property type="entry name" value="HTH-TYPE TRANSCRIPTIONAL REGULATOR"/>
    <property type="match status" value="1"/>
</dbReference>
<dbReference type="GO" id="GO:0003700">
    <property type="term" value="F:DNA-binding transcription factor activity"/>
    <property type="evidence" value="ECO:0007669"/>
    <property type="project" value="InterPro"/>
</dbReference>
<keyword evidence="4" id="KW-0804">Transcription</keyword>
<keyword evidence="2" id="KW-0805">Transcription regulation</keyword>
<dbReference type="InterPro" id="IPR036388">
    <property type="entry name" value="WH-like_DNA-bd_sf"/>
</dbReference>
<evidence type="ECO:0000256" key="2">
    <source>
        <dbReference type="ARBA" id="ARBA00023015"/>
    </source>
</evidence>
<accession>A0A7X0XII8</accession>
<dbReference type="InterPro" id="IPR000847">
    <property type="entry name" value="LysR_HTH_N"/>
</dbReference>
<dbReference type="EMBL" id="JAARRW010000002">
    <property type="protein sequence ID" value="MBC1561648.1"/>
    <property type="molecule type" value="Genomic_DNA"/>
</dbReference>
<dbReference type="AlphaFoldDB" id="A0A7X0XII8"/>
<dbReference type="SUPFAM" id="SSF46785">
    <property type="entry name" value="Winged helix' DNA-binding domain"/>
    <property type="match status" value="1"/>
</dbReference>
<evidence type="ECO:0000256" key="3">
    <source>
        <dbReference type="ARBA" id="ARBA00023125"/>
    </source>
</evidence>
<dbReference type="PANTHER" id="PTHR30126:SF40">
    <property type="entry name" value="HTH-TYPE TRANSCRIPTIONAL REGULATOR GLTR"/>
    <property type="match status" value="1"/>
</dbReference>
<dbReference type="PROSITE" id="PS50931">
    <property type="entry name" value="HTH_LYSR"/>
    <property type="match status" value="1"/>
</dbReference>
<evidence type="ECO:0000256" key="1">
    <source>
        <dbReference type="ARBA" id="ARBA00009437"/>
    </source>
</evidence>
<feature type="domain" description="HTH lysR-type" evidence="5">
    <location>
        <begin position="1"/>
        <end position="58"/>
    </location>
</feature>
<dbReference type="Pfam" id="PF03466">
    <property type="entry name" value="LysR_substrate"/>
    <property type="match status" value="1"/>
</dbReference>
<evidence type="ECO:0000313" key="6">
    <source>
        <dbReference type="EMBL" id="MBC1561648.1"/>
    </source>
</evidence>
<dbReference type="Gene3D" id="1.10.10.10">
    <property type="entry name" value="Winged helix-like DNA-binding domain superfamily/Winged helix DNA-binding domain"/>
    <property type="match status" value="1"/>
</dbReference>
<reference evidence="6 7" key="1">
    <citation type="submission" date="2020-03" db="EMBL/GenBank/DDBJ databases">
        <title>Soil Listeria distribution.</title>
        <authorList>
            <person name="Liao J."/>
            <person name="Wiedmann M."/>
        </authorList>
    </citation>
    <scope>NUCLEOTIDE SEQUENCE [LARGE SCALE GENOMIC DNA]</scope>
    <source>
        <strain evidence="6 7">FSL L7-1387</strain>
    </source>
</reference>
<dbReference type="Pfam" id="PF00126">
    <property type="entry name" value="HTH_1"/>
    <property type="match status" value="1"/>
</dbReference>
<evidence type="ECO:0000259" key="5">
    <source>
        <dbReference type="PROSITE" id="PS50931"/>
    </source>
</evidence>
<dbReference type="Proteomes" id="UP000541955">
    <property type="component" value="Unassembled WGS sequence"/>
</dbReference>
<comment type="similarity">
    <text evidence="1">Belongs to the LysR transcriptional regulatory family.</text>
</comment>
<name>A0A7X0XII8_9LIST</name>
<protein>
    <submittedName>
        <fullName evidence="6">LysR family transcriptional regulator</fullName>
    </submittedName>
</protein>
<gene>
    <name evidence="6" type="ORF">HB902_06165</name>
</gene>
<dbReference type="GO" id="GO:0000976">
    <property type="term" value="F:transcription cis-regulatory region binding"/>
    <property type="evidence" value="ECO:0007669"/>
    <property type="project" value="TreeGrafter"/>
</dbReference>